<dbReference type="InParanoid" id="A0A6P8ISC2"/>
<evidence type="ECO:0000313" key="2">
    <source>
        <dbReference type="Proteomes" id="UP000515163"/>
    </source>
</evidence>
<evidence type="ECO:0000256" key="1">
    <source>
        <dbReference type="SAM" id="Coils"/>
    </source>
</evidence>
<keyword evidence="1" id="KW-0175">Coiled coil</keyword>
<dbReference type="AlphaFoldDB" id="A0A6P8ISC2"/>
<protein>
    <submittedName>
        <fullName evidence="3">Uncharacterized protein LOC116304228</fullName>
    </submittedName>
</protein>
<organism evidence="2 3">
    <name type="scientific">Actinia tenebrosa</name>
    <name type="common">Australian red waratah sea anemone</name>
    <dbReference type="NCBI Taxonomy" id="6105"/>
    <lineage>
        <taxon>Eukaryota</taxon>
        <taxon>Metazoa</taxon>
        <taxon>Cnidaria</taxon>
        <taxon>Anthozoa</taxon>
        <taxon>Hexacorallia</taxon>
        <taxon>Actiniaria</taxon>
        <taxon>Actiniidae</taxon>
        <taxon>Actinia</taxon>
    </lineage>
</organism>
<dbReference type="OrthoDB" id="5989129at2759"/>
<feature type="non-terminal residue" evidence="3">
    <location>
        <position position="155"/>
    </location>
</feature>
<dbReference type="GeneID" id="116304228"/>
<sequence>MESSDPISPMRRSLSDARLDGAESELVPDFLSERETTAVVNFKRTRTLTAKGQQYETLLKETNLDKALKELKNIMNNIELTWLDHGSDILRKNRHNLEKYRNNLQILQEDLRRIASIESHHELINSCNEQNKEALELRKRLGERIFELEREETRS</sequence>
<proteinExistence type="predicted"/>
<feature type="coiled-coil region" evidence="1">
    <location>
        <begin position="90"/>
        <end position="151"/>
    </location>
</feature>
<gene>
    <name evidence="3" type="primary">LOC116304228</name>
</gene>
<dbReference type="RefSeq" id="XP_031569792.1">
    <property type="nucleotide sequence ID" value="XM_031713932.1"/>
</dbReference>
<keyword evidence="2" id="KW-1185">Reference proteome</keyword>
<name>A0A6P8ISC2_ACTTE</name>
<dbReference type="Proteomes" id="UP000515163">
    <property type="component" value="Unplaced"/>
</dbReference>
<evidence type="ECO:0000313" key="3">
    <source>
        <dbReference type="RefSeq" id="XP_031569792.1"/>
    </source>
</evidence>
<accession>A0A6P8ISC2</accession>
<dbReference type="KEGG" id="aten:116304228"/>
<reference evidence="3" key="1">
    <citation type="submission" date="2025-08" db="UniProtKB">
        <authorList>
            <consortium name="RefSeq"/>
        </authorList>
    </citation>
    <scope>IDENTIFICATION</scope>
</reference>